<sequence>MQVDVKILSKTLAYRLQRFLPDLIHSDQKGFVKGRSLHHHVRFLHDIQSLLQRRGAKGYALFLDFAKAYDRVNWNYLFQVLERAGFGEVFCSWVRLLYSGVQATLSLNGTLQEALFPTRGVKQGDPLSSLLFVLSIEPLGNLLRAQPDLGLPISAGLNATGIYFADDSTLFSKSLAGLARQVEIVRSYCAGSGALLNLEKSQLFTFHDERVSAQDSLVGLNSSECIKYLAYISVRE</sequence>
<evidence type="ECO:0000313" key="2">
    <source>
        <dbReference type="EMBL" id="OWZ11565.1"/>
    </source>
</evidence>
<dbReference type="CDD" id="cd01650">
    <property type="entry name" value="RT_nLTR_like"/>
    <property type="match status" value="1"/>
</dbReference>
<dbReference type="PANTHER" id="PTHR19446">
    <property type="entry name" value="REVERSE TRANSCRIPTASES"/>
    <property type="match status" value="1"/>
</dbReference>
<dbReference type="EMBL" id="NBNE01002089">
    <property type="protein sequence ID" value="OWZ11565.1"/>
    <property type="molecule type" value="Genomic_DNA"/>
</dbReference>
<feature type="domain" description="Reverse transcriptase" evidence="1">
    <location>
        <begin position="1"/>
        <end position="222"/>
    </location>
</feature>
<dbReference type="SUPFAM" id="SSF56672">
    <property type="entry name" value="DNA/RNA polymerases"/>
    <property type="match status" value="1"/>
</dbReference>
<evidence type="ECO:0000259" key="1">
    <source>
        <dbReference type="PROSITE" id="PS50878"/>
    </source>
</evidence>
<name>A0A225W1V9_9STRA</name>
<gene>
    <name evidence="2" type="ORF">PHMEG_00015392</name>
</gene>
<dbReference type="InterPro" id="IPR000477">
    <property type="entry name" value="RT_dom"/>
</dbReference>
<comment type="caution">
    <text evidence="2">The sequence shown here is derived from an EMBL/GenBank/DDBJ whole genome shotgun (WGS) entry which is preliminary data.</text>
</comment>
<organism evidence="2 3">
    <name type="scientific">Phytophthora megakarya</name>
    <dbReference type="NCBI Taxonomy" id="4795"/>
    <lineage>
        <taxon>Eukaryota</taxon>
        <taxon>Sar</taxon>
        <taxon>Stramenopiles</taxon>
        <taxon>Oomycota</taxon>
        <taxon>Peronosporomycetes</taxon>
        <taxon>Peronosporales</taxon>
        <taxon>Peronosporaceae</taxon>
        <taxon>Phytophthora</taxon>
    </lineage>
</organism>
<dbReference type="STRING" id="4795.A0A225W1V9"/>
<keyword evidence="3" id="KW-1185">Reference proteome</keyword>
<dbReference type="AlphaFoldDB" id="A0A225W1V9"/>
<proteinExistence type="predicted"/>
<dbReference type="Proteomes" id="UP000198211">
    <property type="component" value="Unassembled WGS sequence"/>
</dbReference>
<dbReference type="OrthoDB" id="161877at2759"/>
<evidence type="ECO:0000313" key="3">
    <source>
        <dbReference type="Proteomes" id="UP000198211"/>
    </source>
</evidence>
<dbReference type="InterPro" id="IPR043502">
    <property type="entry name" value="DNA/RNA_pol_sf"/>
</dbReference>
<dbReference type="Pfam" id="PF00078">
    <property type="entry name" value="RVT_1"/>
    <property type="match status" value="1"/>
</dbReference>
<protein>
    <submittedName>
        <fullName evidence="2">Pol Polyprotein</fullName>
    </submittedName>
</protein>
<dbReference type="PROSITE" id="PS50878">
    <property type="entry name" value="RT_POL"/>
    <property type="match status" value="1"/>
</dbReference>
<accession>A0A225W1V9</accession>
<reference evidence="3" key="1">
    <citation type="submission" date="2017-03" db="EMBL/GenBank/DDBJ databases">
        <title>Phytopthora megakarya and P. palmivora, two closely related causual agents of cacao black pod achieved similar genome size and gene model numbers by different mechanisms.</title>
        <authorList>
            <person name="Ali S."/>
            <person name="Shao J."/>
            <person name="Larry D.J."/>
            <person name="Kronmiller B."/>
            <person name="Shen D."/>
            <person name="Strem M.D."/>
            <person name="Melnick R.L."/>
            <person name="Guiltinan M.J."/>
            <person name="Tyler B.M."/>
            <person name="Meinhardt L.W."/>
            <person name="Bailey B.A."/>
        </authorList>
    </citation>
    <scope>NUCLEOTIDE SEQUENCE [LARGE SCALE GENOMIC DNA]</scope>
    <source>
        <strain evidence="3">zdho120</strain>
    </source>
</reference>